<dbReference type="Proteomes" id="UP000284006">
    <property type="component" value="Unassembled WGS sequence"/>
</dbReference>
<dbReference type="PANTHER" id="PTHR30489">
    <property type="entry name" value="LIPOPROTEIN-RELEASING SYSTEM TRANSMEMBRANE PROTEIN LOLE"/>
    <property type="match status" value="1"/>
</dbReference>
<dbReference type="OrthoDB" id="5291724at2"/>
<keyword evidence="10" id="KW-1185">Reference proteome</keyword>
<evidence type="ECO:0000259" key="8">
    <source>
        <dbReference type="Pfam" id="PF02687"/>
    </source>
</evidence>
<evidence type="ECO:0000256" key="1">
    <source>
        <dbReference type="ARBA" id="ARBA00004651"/>
    </source>
</evidence>
<comment type="similarity">
    <text evidence="2">Belongs to the ABC-4 integral membrane protein family. LolC/E subfamily.</text>
</comment>
<feature type="transmembrane region" description="Helical" evidence="7">
    <location>
        <begin position="173"/>
        <end position="191"/>
    </location>
</feature>
<evidence type="ECO:0000256" key="4">
    <source>
        <dbReference type="ARBA" id="ARBA00022692"/>
    </source>
</evidence>
<dbReference type="Pfam" id="PF02687">
    <property type="entry name" value="FtsX"/>
    <property type="match status" value="2"/>
</dbReference>
<sequence>RFLVGQPGDEEQESRTNNMSRAYRVNLTVLALVALFTGAFLVFSTQALAVVRRRGQFALLRVLGLERGQLLRQVLLEGASLGVIGSLIGIGAGYALAAAALHFFGGDLGAGYFAGVRPSVEFTPLAAAVFFTLGFGVALLGCLAPAWEAARAAPAAALKSGADETALSRLDRVWPSLACLAIAAALTQAPPVMELPLFGYLSIALLLVGGIGLMPRLARALFGAFNRRASASPVLALALARLGNASGQAAIALGGVLASFSLMVAMAIMVSSFRVSLDEWLVQLLPADLYVRTGSSSAAGALGPKEQAALAALPGVSRIEFQRSRQLSLDAARPPVGLLARNIDPADPGKAMVVTGDAVTPPAGAMPVWVSEAMVDLYGAMPGTRLSLPLGGRLHEFFVAGTWRDYSSQSGAVQLRMSDYRALTGDREINEVALWLRDGGQAAQLEAQIKALPFGDALQYAQPGEIRAMSLTIFDRSFAVTYLLEAIAIAIGLSGVAATFSAQTLAREKEFGMLRHVGVTRGQVLRILALEGGALTALGIACGFVLGLVISLILVFVVNPQSFHWSMQLHVPWGLVGTVAAVLLGASVLTALVSGRYALSGGPIRAVREDW</sequence>
<name>A0A418Y4V6_9BURK</name>
<feature type="transmembrane region" description="Helical" evidence="7">
    <location>
        <begin position="482"/>
        <end position="506"/>
    </location>
</feature>
<feature type="non-terminal residue" evidence="9">
    <location>
        <position position="1"/>
    </location>
</feature>
<organism evidence="9 10">
    <name type="scientific">Massilia cavernae</name>
    <dbReference type="NCBI Taxonomy" id="2320864"/>
    <lineage>
        <taxon>Bacteria</taxon>
        <taxon>Pseudomonadati</taxon>
        <taxon>Pseudomonadota</taxon>
        <taxon>Betaproteobacteria</taxon>
        <taxon>Burkholderiales</taxon>
        <taxon>Oxalobacteraceae</taxon>
        <taxon>Telluria group</taxon>
        <taxon>Massilia</taxon>
    </lineage>
</organism>
<dbReference type="EMBL" id="QYUP01000073">
    <property type="protein sequence ID" value="RJG21096.1"/>
    <property type="molecule type" value="Genomic_DNA"/>
</dbReference>
<dbReference type="GO" id="GO:0098797">
    <property type="term" value="C:plasma membrane protein complex"/>
    <property type="evidence" value="ECO:0007669"/>
    <property type="project" value="TreeGrafter"/>
</dbReference>
<evidence type="ECO:0000256" key="3">
    <source>
        <dbReference type="ARBA" id="ARBA00022475"/>
    </source>
</evidence>
<dbReference type="RefSeq" id="WP_147373827.1">
    <property type="nucleotide sequence ID" value="NZ_QYUP01000073.1"/>
</dbReference>
<keyword evidence="5 7" id="KW-1133">Transmembrane helix</keyword>
<dbReference type="GO" id="GO:0044874">
    <property type="term" value="P:lipoprotein localization to outer membrane"/>
    <property type="evidence" value="ECO:0007669"/>
    <property type="project" value="TreeGrafter"/>
</dbReference>
<dbReference type="PANTHER" id="PTHR30489:SF0">
    <property type="entry name" value="LIPOPROTEIN-RELEASING SYSTEM TRANSMEMBRANE PROTEIN LOLE"/>
    <property type="match status" value="1"/>
</dbReference>
<evidence type="ECO:0000256" key="6">
    <source>
        <dbReference type="ARBA" id="ARBA00023136"/>
    </source>
</evidence>
<comment type="subcellular location">
    <subcellularLocation>
        <location evidence="1">Cell membrane</location>
        <topology evidence="1">Multi-pass membrane protein</topology>
    </subcellularLocation>
</comment>
<feature type="transmembrane region" description="Helical" evidence="7">
    <location>
        <begin position="125"/>
        <end position="147"/>
    </location>
</feature>
<protein>
    <submittedName>
        <fullName evidence="9">ABC transporter permease</fullName>
    </submittedName>
</protein>
<dbReference type="InterPro" id="IPR003838">
    <property type="entry name" value="ABC3_permease_C"/>
</dbReference>
<feature type="domain" description="ABC3 transporter permease C-terminal" evidence="8">
    <location>
        <begin position="29"/>
        <end position="153"/>
    </location>
</feature>
<keyword evidence="4 7" id="KW-0812">Transmembrane</keyword>
<feature type="domain" description="ABC3 transporter permease C-terminal" evidence="8">
    <location>
        <begin position="486"/>
        <end position="600"/>
    </location>
</feature>
<feature type="transmembrane region" description="Helical" evidence="7">
    <location>
        <begin position="27"/>
        <end position="51"/>
    </location>
</feature>
<proteinExistence type="inferred from homology"/>
<feature type="transmembrane region" description="Helical" evidence="7">
    <location>
        <begin position="570"/>
        <end position="593"/>
    </location>
</feature>
<keyword evidence="6 7" id="KW-0472">Membrane</keyword>
<evidence type="ECO:0000256" key="5">
    <source>
        <dbReference type="ARBA" id="ARBA00022989"/>
    </source>
</evidence>
<gene>
    <name evidence="9" type="ORF">D3872_07480</name>
</gene>
<evidence type="ECO:0000313" key="10">
    <source>
        <dbReference type="Proteomes" id="UP000284006"/>
    </source>
</evidence>
<feature type="transmembrane region" description="Helical" evidence="7">
    <location>
        <begin position="197"/>
        <end position="218"/>
    </location>
</feature>
<feature type="transmembrane region" description="Helical" evidence="7">
    <location>
        <begin position="81"/>
        <end position="105"/>
    </location>
</feature>
<accession>A0A418Y4V6</accession>
<dbReference type="InterPro" id="IPR051447">
    <property type="entry name" value="Lipoprotein-release_system"/>
</dbReference>
<dbReference type="AlphaFoldDB" id="A0A418Y4V6"/>
<evidence type="ECO:0000313" key="9">
    <source>
        <dbReference type="EMBL" id="RJG21096.1"/>
    </source>
</evidence>
<feature type="transmembrane region" description="Helical" evidence="7">
    <location>
        <begin position="249"/>
        <end position="270"/>
    </location>
</feature>
<comment type="caution">
    <text evidence="9">The sequence shown here is derived from an EMBL/GenBank/DDBJ whole genome shotgun (WGS) entry which is preliminary data.</text>
</comment>
<evidence type="ECO:0000256" key="2">
    <source>
        <dbReference type="ARBA" id="ARBA00005236"/>
    </source>
</evidence>
<keyword evidence="3" id="KW-1003">Cell membrane</keyword>
<evidence type="ECO:0000256" key="7">
    <source>
        <dbReference type="SAM" id="Phobius"/>
    </source>
</evidence>
<feature type="transmembrane region" description="Helical" evidence="7">
    <location>
        <begin position="527"/>
        <end position="558"/>
    </location>
</feature>
<reference evidence="9 10" key="1">
    <citation type="submission" date="2018-09" db="EMBL/GenBank/DDBJ databases">
        <authorList>
            <person name="Zhu H."/>
        </authorList>
    </citation>
    <scope>NUCLEOTIDE SEQUENCE [LARGE SCALE GENOMIC DNA]</scope>
    <source>
        <strain evidence="9 10">K1S02-61</strain>
    </source>
</reference>